<gene>
    <name evidence="1" type="ORF">AFUS01_LOCUS22823</name>
</gene>
<evidence type="ECO:0000313" key="2">
    <source>
        <dbReference type="Proteomes" id="UP000708208"/>
    </source>
</evidence>
<protein>
    <submittedName>
        <fullName evidence="1">Uncharacterized protein</fullName>
    </submittedName>
</protein>
<accession>A0A8J2PEQ2</accession>
<sequence length="144" mass="16365">MEILSESGWDAVGKQFRDRENRRWISDEIDRISHVDKQGTLEKSPGTLQQPSGRELNEVRERRDMGLDISVVSFFLRRLLSPVSYVYGYVNATFIHSLKTALFGRWENCICLRGRVASTTASLSGPFPHQPNPVTLWVSNAPES</sequence>
<proteinExistence type="predicted"/>
<comment type="caution">
    <text evidence="1">The sequence shown here is derived from an EMBL/GenBank/DDBJ whole genome shotgun (WGS) entry which is preliminary data.</text>
</comment>
<reference evidence="1" key="1">
    <citation type="submission" date="2021-06" db="EMBL/GenBank/DDBJ databases">
        <authorList>
            <person name="Hodson N. C."/>
            <person name="Mongue J. A."/>
            <person name="Jaron S. K."/>
        </authorList>
    </citation>
    <scope>NUCLEOTIDE SEQUENCE</scope>
</reference>
<dbReference type="EMBL" id="CAJVCH010269436">
    <property type="protein sequence ID" value="CAG7734432.1"/>
    <property type="molecule type" value="Genomic_DNA"/>
</dbReference>
<name>A0A8J2PEQ2_9HEXA</name>
<evidence type="ECO:0000313" key="1">
    <source>
        <dbReference type="EMBL" id="CAG7734432.1"/>
    </source>
</evidence>
<organism evidence="1 2">
    <name type="scientific">Allacma fusca</name>
    <dbReference type="NCBI Taxonomy" id="39272"/>
    <lineage>
        <taxon>Eukaryota</taxon>
        <taxon>Metazoa</taxon>
        <taxon>Ecdysozoa</taxon>
        <taxon>Arthropoda</taxon>
        <taxon>Hexapoda</taxon>
        <taxon>Collembola</taxon>
        <taxon>Symphypleona</taxon>
        <taxon>Sminthuridae</taxon>
        <taxon>Allacma</taxon>
    </lineage>
</organism>
<dbReference type="Proteomes" id="UP000708208">
    <property type="component" value="Unassembled WGS sequence"/>
</dbReference>
<dbReference type="AlphaFoldDB" id="A0A8J2PEQ2"/>
<keyword evidence="2" id="KW-1185">Reference proteome</keyword>